<evidence type="ECO:0000313" key="3">
    <source>
        <dbReference type="Proteomes" id="UP001595805"/>
    </source>
</evidence>
<dbReference type="RefSeq" id="WP_377905540.1">
    <property type="nucleotide sequence ID" value="NZ_JBHRZS010000007.1"/>
</dbReference>
<name>A0ABV8ATN3_9BACT</name>
<sequence>MKNQTYYCANCNAELKGLYCSECGEKRIENKDKRVQHFLEEAISSVFVADGKFFKTIKLLVTQPGELTRSFVLGIRKKYLTPLQLFFFANLVYFIFPFISAFNTTLEIQLTQLPYSDYIEPMVTEYLEANELTMETFKIDYERVSNSNGKLLLIILVILQGLFLKALFLKRKDLFLLDFLAGSAYFYGFYILFLLVLLPALFTFLIESLGGSLYGVMNEGVITVILLFGIVIYMYFLIKRAYDTSPKGAIWRSVLLGLFIVPTFIIYRFILFWITFWMVT</sequence>
<feature type="transmembrane region" description="Helical" evidence="1">
    <location>
        <begin position="151"/>
        <end position="168"/>
    </location>
</feature>
<keyword evidence="1" id="KW-0472">Membrane</keyword>
<organism evidence="2 3">
    <name type="scientific">Algoriphagus namhaensis</name>
    <dbReference type="NCBI Taxonomy" id="915353"/>
    <lineage>
        <taxon>Bacteria</taxon>
        <taxon>Pseudomonadati</taxon>
        <taxon>Bacteroidota</taxon>
        <taxon>Cytophagia</taxon>
        <taxon>Cytophagales</taxon>
        <taxon>Cyclobacteriaceae</taxon>
        <taxon>Algoriphagus</taxon>
    </lineage>
</organism>
<comment type="caution">
    <text evidence="2">The sequence shown here is derived from an EMBL/GenBank/DDBJ whole genome shotgun (WGS) entry which is preliminary data.</text>
</comment>
<feature type="transmembrane region" description="Helical" evidence="1">
    <location>
        <begin position="85"/>
        <end position="106"/>
    </location>
</feature>
<keyword evidence="1" id="KW-1133">Transmembrane helix</keyword>
<feature type="transmembrane region" description="Helical" evidence="1">
    <location>
        <begin position="175"/>
        <end position="200"/>
    </location>
</feature>
<reference evidence="3" key="1">
    <citation type="journal article" date="2019" name="Int. J. Syst. Evol. Microbiol.">
        <title>The Global Catalogue of Microorganisms (GCM) 10K type strain sequencing project: providing services to taxonomists for standard genome sequencing and annotation.</title>
        <authorList>
            <consortium name="The Broad Institute Genomics Platform"/>
            <consortium name="The Broad Institute Genome Sequencing Center for Infectious Disease"/>
            <person name="Wu L."/>
            <person name="Ma J."/>
        </authorList>
    </citation>
    <scope>NUCLEOTIDE SEQUENCE [LARGE SCALE GENOMIC DNA]</scope>
    <source>
        <strain evidence="3">CCUG 60523</strain>
    </source>
</reference>
<feature type="transmembrane region" description="Helical" evidence="1">
    <location>
        <begin position="250"/>
        <end position="279"/>
    </location>
</feature>
<feature type="transmembrane region" description="Helical" evidence="1">
    <location>
        <begin position="220"/>
        <end position="238"/>
    </location>
</feature>
<dbReference type="InterPro" id="IPR022134">
    <property type="entry name" value="DUF3667"/>
</dbReference>
<evidence type="ECO:0000313" key="2">
    <source>
        <dbReference type="EMBL" id="MFC3880281.1"/>
    </source>
</evidence>
<evidence type="ECO:0000256" key="1">
    <source>
        <dbReference type="SAM" id="Phobius"/>
    </source>
</evidence>
<dbReference type="Pfam" id="PF12412">
    <property type="entry name" value="DUF3667"/>
    <property type="match status" value="1"/>
</dbReference>
<keyword evidence="3" id="KW-1185">Reference proteome</keyword>
<keyword evidence="1" id="KW-0812">Transmembrane</keyword>
<dbReference type="Proteomes" id="UP001595805">
    <property type="component" value="Unassembled WGS sequence"/>
</dbReference>
<protein>
    <submittedName>
        <fullName evidence="2">DUF3667 domain-containing protein</fullName>
    </submittedName>
</protein>
<gene>
    <name evidence="2" type="ORF">ACFOSV_08850</name>
</gene>
<dbReference type="EMBL" id="JBHRZS010000007">
    <property type="protein sequence ID" value="MFC3880281.1"/>
    <property type="molecule type" value="Genomic_DNA"/>
</dbReference>
<accession>A0ABV8ATN3</accession>
<proteinExistence type="predicted"/>